<dbReference type="Proteomes" id="UP001195422">
    <property type="component" value="Unassembled WGS sequence"/>
</dbReference>
<gene>
    <name evidence="6" type="ORF">JOF39_002667</name>
</gene>
<dbReference type="Gene3D" id="1.10.357.10">
    <property type="entry name" value="Tetracycline Repressor, domain 2"/>
    <property type="match status" value="1"/>
</dbReference>
<dbReference type="InterPro" id="IPR001647">
    <property type="entry name" value="HTH_TetR"/>
</dbReference>
<sequence length="225" mass="24110">MSNVNKITEVFDPAADGRASRWEAHRTARHEELLRLARKAVHQLGPQVSIQEIANHAKTSKPVYYRYFGDKEGLRQALGAMVITDFRQRVIAAGLAKQDEASALHAMVTAYLELAANSPNLYFFVTAVPRDAAAAGAPAAGGDDASGALNDFFEEITSLIAQRLTSLPAAAGATAISLWPRAALGMVRAAGEQWLRQPGSPDKPSLAALADELTSWLIYGIAATR</sequence>
<dbReference type="SUPFAM" id="SSF48498">
    <property type="entry name" value="Tetracyclin repressor-like, C-terminal domain"/>
    <property type="match status" value="1"/>
</dbReference>
<keyword evidence="7" id="KW-1185">Reference proteome</keyword>
<dbReference type="InterPro" id="IPR045823">
    <property type="entry name" value="TetR_C_32"/>
</dbReference>
<dbReference type="EMBL" id="JAGIOJ010000001">
    <property type="protein sequence ID" value="MBP2399586.1"/>
    <property type="molecule type" value="Genomic_DNA"/>
</dbReference>
<evidence type="ECO:0000256" key="2">
    <source>
        <dbReference type="ARBA" id="ARBA00023125"/>
    </source>
</evidence>
<dbReference type="PANTHER" id="PTHR30055">
    <property type="entry name" value="HTH-TYPE TRANSCRIPTIONAL REGULATOR RUTR"/>
    <property type="match status" value="1"/>
</dbReference>
<evidence type="ECO:0000256" key="3">
    <source>
        <dbReference type="ARBA" id="ARBA00023163"/>
    </source>
</evidence>
<dbReference type="InterPro" id="IPR009057">
    <property type="entry name" value="Homeodomain-like_sf"/>
</dbReference>
<feature type="domain" description="HTH tetR-type" evidence="5">
    <location>
        <begin position="27"/>
        <end position="86"/>
    </location>
</feature>
<keyword evidence="2 4" id="KW-0238">DNA-binding</keyword>
<evidence type="ECO:0000256" key="4">
    <source>
        <dbReference type="PROSITE-ProRule" id="PRU00335"/>
    </source>
</evidence>
<dbReference type="Pfam" id="PF19344">
    <property type="entry name" value="TetR_C_32"/>
    <property type="match status" value="1"/>
</dbReference>
<organism evidence="6 7">
    <name type="scientific">Glutamicibacter protophormiae</name>
    <name type="common">Brevibacterium protophormiae</name>
    <dbReference type="NCBI Taxonomy" id="37930"/>
    <lineage>
        <taxon>Bacteria</taxon>
        <taxon>Bacillati</taxon>
        <taxon>Actinomycetota</taxon>
        <taxon>Actinomycetes</taxon>
        <taxon>Micrococcales</taxon>
        <taxon>Micrococcaceae</taxon>
        <taxon>Glutamicibacter</taxon>
    </lineage>
</organism>
<protein>
    <submittedName>
        <fullName evidence="6">AcrR family transcriptional regulator</fullName>
    </submittedName>
</protein>
<dbReference type="RefSeq" id="WP_229777332.1">
    <property type="nucleotide sequence ID" value="NZ_BMPH01000006.1"/>
</dbReference>
<comment type="caution">
    <text evidence="6">The sequence shown here is derived from an EMBL/GenBank/DDBJ whole genome shotgun (WGS) entry which is preliminary data.</text>
</comment>
<proteinExistence type="predicted"/>
<evidence type="ECO:0000313" key="6">
    <source>
        <dbReference type="EMBL" id="MBP2399586.1"/>
    </source>
</evidence>
<dbReference type="InterPro" id="IPR050109">
    <property type="entry name" value="HTH-type_TetR-like_transc_reg"/>
</dbReference>
<keyword evidence="3" id="KW-0804">Transcription</keyword>
<dbReference type="SUPFAM" id="SSF46689">
    <property type="entry name" value="Homeodomain-like"/>
    <property type="match status" value="1"/>
</dbReference>
<dbReference type="InterPro" id="IPR036271">
    <property type="entry name" value="Tet_transcr_reg_TetR-rel_C_sf"/>
</dbReference>
<dbReference type="Pfam" id="PF00440">
    <property type="entry name" value="TetR_N"/>
    <property type="match status" value="1"/>
</dbReference>
<name>A0ABS4XSU1_GLUPR</name>
<evidence type="ECO:0000259" key="5">
    <source>
        <dbReference type="PROSITE" id="PS50977"/>
    </source>
</evidence>
<dbReference type="PROSITE" id="PS50977">
    <property type="entry name" value="HTH_TETR_2"/>
    <property type="match status" value="1"/>
</dbReference>
<accession>A0ABS4XSU1</accession>
<feature type="DNA-binding region" description="H-T-H motif" evidence="4">
    <location>
        <begin position="49"/>
        <end position="68"/>
    </location>
</feature>
<evidence type="ECO:0000313" key="7">
    <source>
        <dbReference type="Proteomes" id="UP001195422"/>
    </source>
</evidence>
<keyword evidence="1" id="KW-0805">Transcription regulation</keyword>
<dbReference type="PANTHER" id="PTHR30055:SF234">
    <property type="entry name" value="HTH-TYPE TRANSCRIPTIONAL REGULATOR BETI"/>
    <property type="match status" value="1"/>
</dbReference>
<evidence type="ECO:0000256" key="1">
    <source>
        <dbReference type="ARBA" id="ARBA00023015"/>
    </source>
</evidence>
<reference evidence="6 7" key="1">
    <citation type="submission" date="2021-03" db="EMBL/GenBank/DDBJ databases">
        <title>Sequencing the genomes of 1000 actinobacteria strains.</title>
        <authorList>
            <person name="Klenk H.-P."/>
        </authorList>
    </citation>
    <scope>NUCLEOTIDE SEQUENCE [LARGE SCALE GENOMIC DNA]</scope>
    <source>
        <strain evidence="6 7">DSM 20168</strain>
    </source>
</reference>